<evidence type="ECO:0000256" key="5">
    <source>
        <dbReference type="PROSITE-ProRule" id="PRU00043"/>
    </source>
</evidence>
<accession>A0A8S4S220</accession>
<proteinExistence type="predicted"/>
<evidence type="ECO:0000256" key="2">
    <source>
        <dbReference type="ARBA" id="ARBA00022737"/>
    </source>
</evidence>
<dbReference type="SUPFAM" id="SSF49313">
    <property type="entry name" value="Cadherin-like"/>
    <property type="match status" value="2"/>
</dbReference>
<protein>
    <submittedName>
        <fullName evidence="7">Jg9380 protein</fullName>
    </submittedName>
</protein>
<keyword evidence="2" id="KW-0677">Repeat</keyword>
<dbReference type="InterPro" id="IPR039808">
    <property type="entry name" value="Cadherin"/>
</dbReference>
<dbReference type="GO" id="GO:0005509">
    <property type="term" value="F:calcium ion binding"/>
    <property type="evidence" value="ECO:0007669"/>
    <property type="project" value="UniProtKB-UniRule"/>
</dbReference>
<comment type="caution">
    <text evidence="7">The sequence shown here is derived from an EMBL/GenBank/DDBJ whole genome shotgun (WGS) entry which is preliminary data.</text>
</comment>
<dbReference type="SMART" id="SM00112">
    <property type="entry name" value="CA"/>
    <property type="match status" value="2"/>
</dbReference>
<dbReference type="InterPro" id="IPR015919">
    <property type="entry name" value="Cadherin-like_sf"/>
</dbReference>
<dbReference type="EMBL" id="CAKXAJ010025746">
    <property type="protein sequence ID" value="CAH2243465.1"/>
    <property type="molecule type" value="Genomic_DNA"/>
</dbReference>
<dbReference type="CDD" id="cd11304">
    <property type="entry name" value="Cadherin_repeat"/>
    <property type="match status" value="2"/>
</dbReference>
<dbReference type="InterPro" id="IPR002126">
    <property type="entry name" value="Cadherin-like_dom"/>
</dbReference>
<evidence type="ECO:0000256" key="1">
    <source>
        <dbReference type="ARBA" id="ARBA00004370"/>
    </source>
</evidence>
<dbReference type="Gene3D" id="2.60.40.60">
    <property type="entry name" value="Cadherins"/>
    <property type="match status" value="3"/>
</dbReference>
<dbReference type="AlphaFoldDB" id="A0A8S4S220"/>
<feature type="domain" description="Cadherin" evidence="6">
    <location>
        <begin position="112"/>
        <end position="230"/>
    </location>
</feature>
<dbReference type="GO" id="GO:0016342">
    <property type="term" value="C:catenin complex"/>
    <property type="evidence" value="ECO:0007669"/>
    <property type="project" value="TreeGrafter"/>
</dbReference>
<reference evidence="7" key="1">
    <citation type="submission" date="2022-03" db="EMBL/GenBank/DDBJ databases">
        <authorList>
            <person name="Lindestad O."/>
        </authorList>
    </citation>
    <scope>NUCLEOTIDE SEQUENCE</scope>
</reference>
<dbReference type="PROSITE" id="PS50268">
    <property type="entry name" value="CADHERIN_2"/>
    <property type="match status" value="1"/>
</dbReference>
<evidence type="ECO:0000313" key="7">
    <source>
        <dbReference type="EMBL" id="CAH2243465.1"/>
    </source>
</evidence>
<keyword evidence="8" id="KW-1185">Reference proteome</keyword>
<dbReference type="GO" id="GO:0016477">
    <property type="term" value="P:cell migration"/>
    <property type="evidence" value="ECO:0007669"/>
    <property type="project" value="TreeGrafter"/>
</dbReference>
<comment type="subcellular location">
    <subcellularLocation>
        <location evidence="1">Membrane</location>
    </subcellularLocation>
</comment>
<dbReference type="GO" id="GO:0045296">
    <property type="term" value="F:cadherin binding"/>
    <property type="evidence" value="ECO:0007669"/>
    <property type="project" value="TreeGrafter"/>
</dbReference>
<dbReference type="GO" id="GO:0007156">
    <property type="term" value="P:homophilic cell adhesion via plasma membrane adhesion molecules"/>
    <property type="evidence" value="ECO:0007669"/>
    <property type="project" value="InterPro"/>
</dbReference>
<evidence type="ECO:0000256" key="4">
    <source>
        <dbReference type="ARBA" id="ARBA00023136"/>
    </source>
</evidence>
<keyword evidence="4" id="KW-0472">Membrane</keyword>
<keyword evidence="3 5" id="KW-0106">Calcium</keyword>
<dbReference type="PANTHER" id="PTHR24027">
    <property type="entry name" value="CADHERIN-23"/>
    <property type="match status" value="1"/>
</dbReference>
<dbReference type="GO" id="GO:0008013">
    <property type="term" value="F:beta-catenin binding"/>
    <property type="evidence" value="ECO:0007669"/>
    <property type="project" value="TreeGrafter"/>
</dbReference>
<gene>
    <name evidence="7" type="primary">jg9380</name>
    <name evidence="7" type="ORF">PAEG_LOCUS19612</name>
</gene>
<evidence type="ECO:0000259" key="6">
    <source>
        <dbReference type="PROSITE" id="PS50268"/>
    </source>
</evidence>
<dbReference type="OrthoDB" id="6252479at2759"/>
<dbReference type="Proteomes" id="UP000838756">
    <property type="component" value="Unassembled WGS sequence"/>
</dbReference>
<name>A0A8S4S220_9NEOP</name>
<organism evidence="7 8">
    <name type="scientific">Pararge aegeria aegeria</name>
    <dbReference type="NCBI Taxonomy" id="348720"/>
    <lineage>
        <taxon>Eukaryota</taxon>
        <taxon>Metazoa</taxon>
        <taxon>Ecdysozoa</taxon>
        <taxon>Arthropoda</taxon>
        <taxon>Hexapoda</taxon>
        <taxon>Insecta</taxon>
        <taxon>Pterygota</taxon>
        <taxon>Neoptera</taxon>
        <taxon>Endopterygota</taxon>
        <taxon>Lepidoptera</taxon>
        <taxon>Glossata</taxon>
        <taxon>Ditrysia</taxon>
        <taxon>Papilionoidea</taxon>
        <taxon>Nymphalidae</taxon>
        <taxon>Satyrinae</taxon>
        <taxon>Satyrini</taxon>
        <taxon>Parargina</taxon>
        <taxon>Pararge</taxon>
    </lineage>
</organism>
<evidence type="ECO:0000313" key="8">
    <source>
        <dbReference type="Proteomes" id="UP000838756"/>
    </source>
</evidence>
<dbReference type="PANTHER" id="PTHR24027:SF438">
    <property type="entry name" value="CADHERIN 23"/>
    <property type="match status" value="1"/>
</dbReference>
<dbReference type="Pfam" id="PF00028">
    <property type="entry name" value="Cadherin"/>
    <property type="match status" value="1"/>
</dbReference>
<evidence type="ECO:0000256" key="3">
    <source>
        <dbReference type="ARBA" id="ARBA00022837"/>
    </source>
</evidence>
<sequence length="432" mass="48181">MARIVLAGGALLYVLTIALETSALILLPHDVRPGHAVRHFVGNHSRYTLLDPEYAPFFTLLDDGLLMTTADLAPLLNQPLNLAILEQTPFSSSAHSVHLLVIDRRNILHFVETNGLNGEISENAPAGTAVEFPPIRANALVNVGLIAYKIVKGNDESVFALRDKDQKSNSEVRSVITDGDVEIIAMKPLDAESKNIYDLVIQATDLHGASKASLPVRITVTNENDHEPMFEQEIYYFTVNGSCDNNCRNGTAHWQRFSNIGKVHAFDADGDRIYYSIKTPTNLAVIVPQTGELILAGEPDNHEVELQVLAHDTGTPPRKSRLAQVFIEFIIREPKQLPILHREKRRVTRAVRPTKRIEFTEADGEVEGRAVFTLEKETDRETFKIRDENPWVTVEPSGVVKVKKKWDYEELGPEKTIDFWVTITNAGNGGKL</sequence>